<dbReference type="InterPro" id="IPR043133">
    <property type="entry name" value="GTP-CH-I_C/QueF"/>
</dbReference>
<dbReference type="Gene3D" id="3.30.1130.10">
    <property type="match status" value="2"/>
</dbReference>
<evidence type="ECO:0000256" key="5">
    <source>
        <dbReference type="ARBA" id="ARBA00022909"/>
    </source>
</evidence>
<evidence type="ECO:0000259" key="9">
    <source>
        <dbReference type="SMART" id="SM00905"/>
    </source>
</evidence>
<evidence type="ECO:0000313" key="10">
    <source>
        <dbReference type="EMBL" id="KAF2168581.1"/>
    </source>
</evidence>
<dbReference type="SMART" id="SM00905">
    <property type="entry name" value="FolB"/>
    <property type="match status" value="1"/>
</dbReference>
<feature type="compositionally biased region" description="Polar residues" evidence="8">
    <location>
        <begin position="274"/>
        <end position="284"/>
    </location>
</feature>
<proteinExistence type="inferred from homology"/>
<dbReference type="Pfam" id="PF02152">
    <property type="entry name" value="FolB"/>
    <property type="match status" value="1"/>
</dbReference>
<keyword evidence="5" id="KW-0289">Folate biosynthesis</keyword>
<keyword evidence="11" id="KW-1185">Reference proteome</keyword>
<dbReference type="EMBL" id="ML993590">
    <property type="protein sequence ID" value="KAF2168581.1"/>
    <property type="molecule type" value="Genomic_DNA"/>
</dbReference>
<dbReference type="InterPro" id="IPR006157">
    <property type="entry name" value="FolB_dom"/>
</dbReference>
<evidence type="ECO:0000256" key="1">
    <source>
        <dbReference type="ARBA" id="ARBA00001353"/>
    </source>
</evidence>
<evidence type="ECO:0000313" key="11">
    <source>
        <dbReference type="Proteomes" id="UP000799537"/>
    </source>
</evidence>
<comment type="similarity">
    <text evidence="3">Belongs to the DHNA family.</text>
</comment>
<feature type="region of interest" description="Disordered" evidence="8">
    <location>
        <begin position="273"/>
        <end position="321"/>
    </location>
</feature>
<protein>
    <recommendedName>
        <fullName evidence="4">dihydroneopterin aldolase</fullName>
        <ecNumber evidence="4">4.1.2.25</ecNumber>
    </recommendedName>
    <alternativeName>
        <fullName evidence="7">7,8-dihydroneopterin aldolase</fullName>
    </alternativeName>
</protein>
<organism evidence="10 11">
    <name type="scientific">Zasmidium cellare ATCC 36951</name>
    <dbReference type="NCBI Taxonomy" id="1080233"/>
    <lineage>
        <taxon>Eukaryota</taxon>
        <taxon>Fungi</taxon>
        <taxon>Dikarya</taxon>
        <taxon>Ascomycota</taxon>
        <taxon>Pezizomycotina</taxon>
        <taxon>Dothideomycetes</taxon>
        <taxon>Dothideomycetidae</taxon>
        <taxon>Mycosphaerellales</taxon>
        <taxon>Mycosphaerellaceae</taxon>
        <taxon>Zasmidium</taxon>
    </lineage>
</organism>
<feature type="domain" description="Dihydroneopterin aldolase/epimerase" evidence="9">
    <location>
        <begin position="156"/>
        <end position="269"/>
    </location>
</feature>
<evidence type="ECO:0000256" key="3">
    <source>
        <dbReference type="ARBA" id="ARBA00005708"/>
    </source>
</evidence>
<dbReference type="EC" id="4.1.2.25" evidence="4"/>
<dbReference type="GeneID" id="54559079"/>
<feature type="compositionally biased region" description="Basic and acidic residues" evidence="8">
    <location>
        <begin position="301"/>
        <end position="314"/>
    </location>
</feature>
<evidence type="ECO:0000256" key="2">
    <source>
        <dbReference type="ARBA" id="ARBA00005013"/>
    </source>
</evidence>
<dbReference type="SUPFAM" id="SSF55620">
    <property type="entry name" value="Tetrahydrobiopterin biosynthesis enzymes-like"/>
    <property type="match status" value="1"/>
</dbReference>
<dbReference type="OrthoDB" id="5425486at2759"/>
<dbReference type="GO" id="GO:0005737">
    <property type="term" value="C:cytoplasm"/>
    <property type="evidence" value="ECO:0007669"/>
    <property type="project" value="TreeGrafter"/>
</dbReference>
<name>A0A6A6CNG0_ZASCE</name>
<gene>
    <name evidence="10" type="ORF">M409DRAFT_21331</name>
</gene>
<evidence type="ECO:0000256" key="7">
    <source>
        <dbReference type="ARBA" id="ARBA00032903"/>
    </source>
</evidence>
<evidence type="ECO:0000256" key="4">
    <source>
        <dbReference type="ARBA" id="ARBA00013043"/>
    </source>
</evidence>
<dbReference type="PANTHER" id="PTHR42844">
    <property type="entry name" value="DIHYDRONEOPTERIN ALDOLASE 1-RELATED"/>
    <property type="match status" value="1"/>
</dbReference>
<evidence type="ECO:0000256" key="6">
    <source>
        <dbReference type="ARBA" id="ARBA00023239"/>
    </source>
</evidence>
<accession>A0A6A6CNG0</accession>
<dbReference type="GO" id="GO:0004150">
    <property type="term" value="F:dihydroneopterin aldolase activity"/>
    <property type="evidence" value="ECO:0007669"/>
    <property type="project" value="UniProtKB-EC"/>
</dbReference>
<dbReference type="AlphaFoldDB" id="A0A6A6CNG0"/>
<keyword evidence="6" id="KW-0456">Lyase</keyword>
<dbReference type="PANTHER" id="PTHR42844:SF1">
    <property type="entry name" value="DIHYDRONEOPTERIN ALDOLASE 1-RELATED"/>
    <property type="match status" value="1"/>
</dbReference>
<dbReference type="InterPro" id="IPR006156">
    <property type="entry name" value="Dihydroneopterin_aldolase"/>
</dbReference>
<dbReference type="Proteomes" id="UP000799537">
    <property type="component" value="Unassembled WGS sequence"/>
</dbReference>
<dbReference type="RefSeq" id="XP_033669470.1">
    <property type="nucleotide sequence ID" value="XM_033805807.1"/>
</dbReference>
<evidence type="ECO:0000256" key="8">
    <source>
        <dbReference type="SAM" id="MobiDB-lite"/>
    </source>
</evidence>
<sequence>MASPTTHPLNTDSVPRDTITLTNLQLPHGITAPDVWGKPKEQPALISLSLQLQGRGFGTAAQGDKLDDSTIHYGELAKKIRAGCVEGQTAGELGGVVEGCVLEMGMKDGGKRFIVARAEVEVRLPKASMFGDGGVTLTTSTAYDGAGKVVGVGRVFGVKGIKVMTLIGVNGYERSQKQPLVVSVLLHLRSEVQSTGSGETVALFNLEQTLVQIIQDTSFETLETLADFTVVQLRKKMLDSVLPGTRVQLRIEKPRAIAWADAPAVEVLRDVPSKRSSNVVSTGQGKAREGSRPATATSSTLERRDMAGPKERLSIIKPYSG</sequence>
<dbReference type="GO" id="GO:0046656">
    <property type="term" value="P:folic acid biosynthetic process"/>
    <property type="evidence" value="ECO:0007669"/>
    <property type="project" value="UniProtKB-KW"/>
</dbReference>
<comment type="catalytic activity">
    <reaction evidence="1">
        <text>7,8-dihydroneopterin = 6-hydroxymethyl-7,8-dihydropterin + glycolaldehyde</text>
        <dbReference type="Rhea" id="RHEA:10540"/>
        <dbReference type="ChEBI" id="CHEBI:17001"/>
        <dbReference type="ChEBI" id="CHEBI:17071"/>
        <dbReference type="ChEBI" id="CHEBI:44841"/>
        <dbReference type="EC" id="4.1.2.25"/>
    </reaction>
</comment>
<reference evidence="10" key="1">
    <citation type="journal article" date="2020" name="Stud. Mycol.">
        <title>101 Dothideomycetes genomes: a test case for predicting lifestyles and emergence of pathogens.</title>
        <authorList>
            <person name="Haridas S."/>
            <person name="Albert R."/>
            <person name="Binder M."/>
            <person name="Bloem J."/>
            <person name="Labutti K."/>
            <person name="Salamov A."/>
            <person name="Andreopoulos B."/>
            <person name="Baker S."/>
            <person name="Barry K."/>
            <person name="Bills G."/>
            <person name="Bluhm B."/>
            <person name="Cannon C."/>
            <person name="Castanera R."/>
            <person name="Culley D."/>
            <person name="Daum C."/>
            <person name="Ezra D."/>
            <person name="Gonzalez J."/>
            <person name="Henrissat B."/>
            <person name="Kuo A."/>
            <person name="Liang C."/>
            <person name="Lipzen A."/>
            <person name="Lutzoni F."/>
            <person name="Magnuson J."/>
            <person name="Mondo S."/>
            <person name="Nolan M."/>
            <person name="Ohm R."/>
            <person name="Pangilinan J."/>
            <person name="Park H.-J."/>
            <person name="Ramirez L."/>
            <person name="Alfaro M."/>
            <person name="Sun H."/>
            <person name="Tritt A."/>
            <person name="Yoshinaga Y."/>
            <person name="Zwiers L.-H."/>
            <person name="Turgeon B."/>
            <person name="Goodwin S."/>
            <person name="Spatafora J."/>
            <person name="Crous P."/>
            <person name="Grigoriev I."/>
        </authorList>
    </citation>
    <scope>NUCLEOTIDE SEQUENCE</scope>
    <source>
        <strain evidence="10">ATCC 36951</strain>
    </source>
</reference>
<comment type="pathway">
    <text evidence="2">Cofactor biosynthesis; tetrahydrofolate biosynthesis; 2-amino-4-hydroxy-6-hydroxymethyl-7,8-dihydropteridine diphosphate from 7,8-dihydroneopterin triphosphate: step 3/4.</text>
</comment>